<dbReference type="Proteomes" id="UP000649955">
    <property type="component" value="Unassembled WGS sequence"/>
</dbReference>
<dbReference type="EMBL" id="BNAW01000033">
    <property type="protein sequence ID" value="GHG32016.1"/>
    <property type="molecule type" value="Genomic_DNA"/>
</dbReference>
<reference evidence="2" key="1">
    <citation type="journal article" date="2019" name="Int. J. Syst. Evol. Microbiol.">
        <title>The Global Catalogue of Microorganisms (GCM) 10K type strain sequencing project: providing services to taxonomists for standard genome sequencing and annotation.</title>
        <authorList>
            <consortium name="The Broad Institute Genomics Platform"/>
            <consortium name="The Broad Institute Genome Sequencing Center for Infectious Disease"/>
            <person name="Wu L."/>
            <person name="Ma J."/>
        </authorList>
    </citation>
    <scope>NUCLEOTIDE SEQUENCE [LARGE SCALE GENOMIC DNA]</scope>
    <source>
        <strain evidence="2">CGMCC 4.7680</strain>
    </source>
</reference>
<name>A0ABQ3KMV8_9PSEU</name>
<dbReference type="RefSeq" id="WP_191314683.1">
    <property type="nucleotide sequence ID" value="NZ_BNAW01000033.1"/>
</dbReference>
<proteinExistence type="predicted"/>
<evidence type="ECO:0000313" key="2">
    <source>
        <dbReference type="Proteomes" id="UP000649955"/>
    </source>
</evidence>
<sequence>MSEGRWRRERSTVLEWRDEWLPALAAAGPASIEVDPAAEPAPGTPWNWWLSFSVGDLSIEAIVAEGLDAVVFEDEHGRFEDQVAPDGVPGYLLGRSARS</sequence>
<evidence type="ECO:0000313" key="1">
    <source>
        <dbReference type="EMBL" id="GHG32016.1"/>
    </source>
</evidence>
<organism evidence="1 2">
    <name type="scientific">Amycolatopsis bullii</name>
    <dbReference type="NCBI Taxonomy" id="941987"/>
    <lineage>
        <taxon>Bacteria</taxon>
        <taxon>Bacillati</taxon>
        <taxon>Actinomycetota</taxon>
        <taxon>Actinomycetes</taxon>
        <taxon>Pseudonocardiales</taxon>
        <taxon>Pseudonocardiaceae</taxon>
        <taxon>Amycolatopsis</taxon>
    </lineage>
</organism>
<protein>
    <submittedName>
        <fullName evidence="1">Uncharacterized protein</fullName>
    </submittedName>
</protein>
<comment type="caution">
    <text evidence="1">The sequence shown here is derived from an EMBL/GenBank/DDBJ whole genome shotgun (WGS) entry which is preliminary data.</text>
</comment>
<gene>
    <name evidence="1" type="ORF">GCM10017567_60200</name>
</gene>
<keyword evidence="2" id="KW-1185">Reference proteome</keyword>
<accession>A0ABQ3KMV8</accession>